<reference evidence="2 3" key="1">
    <citation type="submission" date="2012-05" db="EMBL/GenBank/DDBJ databases">
        <title>Recombination and specialization in a pathogen metapopulation.</title>
        <authorList>
            <person name="Gardiner A."/>
            <person name="Kemen E."/>
            <person name="Schultz-Larsen T."/>
            <person name="MacLean D."/>
            <person name="Van Oosterhout C."/>
            <person name="Jones J.D.G."/>
        </authorList>
    </citation>
    <scope>NUCLEOTIDE SEQUENCE [LARGE SCALE GENOMIC DNA]</scope>
    <source>
        <strain evidence="2 3">Ac Nc2</strain>
    </source>
</reference>
<keyword evidence="3" id="KW-1185">Reference proteome</keyword>
<sequence>MLGNLYRLSRCTPVLASRSSHNRCAYSIWDRVHPSFWHPMVSMEQSLMDFDRLAKQLLEFRPPASGIFINPSPPDDDEFFGDILPQSSQKQSKPEQSTTSPKRDDADLAYSSYSYSNSTVLDDSGRKISSVRRRYEDSAGRMKAVHERVIGDKKVKAVWKRKSKNEKGDQHTFLSGAEMDEFENEWKQTVFGKAEEESRISTDNASQKKVEEPKSSDGVKENVHRDEEAVQAAPKKEYTKESEGTTEESKIRTREDAISRGSMNQESETTPHQHNH</sequence>
<protein>
    <submittedName>
        <fullName evidence="2">Uncharacterized protein</fullName>
    </submittedName>
</protein>
<feature type="compositionally biased region" description="Low complexity" evidence="1">
    <location>
        <begin position="85"/>
        <end position="100"/>
    </location>
</feature>
<proteinExistence type="predicted"/>
<comment type="caution">
    <text evidence="2">The sequence shown here is derived from an EMBL/GenBank/DDBJ whole genome shotgun (WGS) entry which is preliminary data.</text>
</comment>
<name>A0A024G404_9STRA</name>
<gene>
    <name evidence="2" type="ORF">BN9_020760</name>
</gene>
<dbReference type="EMBL" id="CAIX01000017">
    <property type="protein sequence ID" value="CCI41292.1"/>
    <property type="molecule type" value="Genomic_DNA"/>
</dbReference>
<feature type="compositionally biased region" description="Polar residues" evidence="1">
    <location>
        <begin position="261"/>
        <end position="276"/>
    </location>
</feature>
<organism evidence="2 3">
    <name type="scientific">Albugo candida</name>
    <dbReference type="NCBI Taxonomy" id="65357"/>
    <lineage>
        <taxon>Eukaryota</taxon>
        <taxon>Sar</taxon>
        <taxon>Stramenopiles</taxon>
        <taxon>Oomycota</taxon>
        <taxon>Peronosporomycetes</taxon>
        <taxon>Albuginales</taxon>
        <taxon>Albuginaceae</taxon>
        <taxon>Albugo</taxon>
    </lineage>
</organism>
<evidence type="ECO:0000313" key="3">
    <source>
        <dbReference type="Proteomes" id="UP000053237"/>
    </source>
</evidence>
<dbReference type="AlphaFoldDB" id="A0A024G404"/>
<evidence type="ECO:0000256" key="1">
    <source>
        <dbReference type="SAM" id="MobiDB-lite"/>
    </source>
</evidence>
<dbReference type="Proteomes" id="UP000053237">
    <property type="component" value="Unassembled WGS sequence"/>
</dbReference>
<feature type="compositionally biased region" description="Basic and acidic residues" evidence="1">
    <location>
        <begin position="193"/>
        <end position="258"/>
    </location>
</feature>
<feature type="region of interest" description="Disordered" evidence="1">
    <location>
        <begin position="188"/>
        <end position="276"/>
    </location>
</feature>
<dbReference type="InParanoid" id="A0A024G404"/>
<accession>A0A024G404</accession>
<evidence type="ECO:0000313" key="2">
    <source>
        <dbReference type="EMBL" id="CCI41292.1"/>
    </source>
</evidence>
<feature type="region of interest" description="Disordered" evidence="1">
    <location>
        <begin position="79"/>
        <end position="107"/>
    </location>
</feature>